<dbReference type="SUPFAM" id="SSF47113">
    <property type="entry name" value="Histone-fold"/>
    <property type="match status" value="1"/>
</dbReference>
<keyword evidence="6" id="KW-0732">Signal</keyword>
<evidence type="ECO:0000256" key="4">
    <source>
        <dbReference type="ARBA" id="ARBA00023242"/>
    </source>
</evidence>
<evidence type="ECO:0000313" key="8">
    <source>
        <dbReference type="EMBL" id="EFJ02365.1"/>
    </source>
</evidence>
<dbReference type="eggNOG" id="ENOG502SDD1">
    <property type="taxonomic scope" value="Eukaryota"/>
</dbReference>
<dbReference type="AlphaFoldDB" id="D8PPS5"/>
<dbReference type="SMART" id="SM00576">
    <property type="entry name" value="BTP"/>
    <property type="match status" value="1"/>
</dbReference>
<dbReference type="OrthoDB" id="436852at2759"/>
<evidence type="ECO:0000259" key="7">
    <source>
        <dbReference type="SMART" id="SM00576"/>
    </source>
</evidence>
<protein>
    <recommendedName>
        <fullName evidence="7">Bromodomain associated domain-containing protein</fullName>
    </recommendedName>
</protein>
<dbReference type="PANTHER" id="PTHR35340:SF5">
    <property type="entry name" value="ASST-DOMAIN-CONTAINING PROTEIN"/>
    <property type="match status" value="1"/>
</dbReference>
<evidence type="ECO:0000256" key="6">
    <source>
        <dbReference type="SAM" id="SignalP"/>
    </source>
</evidence>
<dbReference type="EMBL" id="GL377302">
    <property type="protein sequence ID" value="EFJ02365.1"/>
    <property type="molecule type" value="Genomic_DNA"/>
</dbReference>
<dbReference type="Pfam" id="PF14269">
    <property type="entry name" value="Arylsulfotran_2"/>
    <property type="match status" value="1"/>
</dbReference>
<dbReference type="GO" id="GO:0005634">
    <property type="term" value="C:nucleus"/>
    <property type="evidence" value="ECO:0007669"/>
    <property type="project" value="UniProtKB-SubCell"/>
</dbReference>
<feature type="region of interest" description="Disordered" evidence="5">
    <location>
        <begin position="1001"/>
        <end position="1033"/>
    </location>
</feature>
<dbReference type="Proteomes" id="UP000007431">
    <property type="component" value="Unassembled WGS sequence"/>
</dbReference>
<feature type="region of interest" description="Disordered" evidence="5">
    <location>
        <begin position="838"/>
        <end position="895"/>
    </location>
</feature>
<dbReference type="InParanoid" id="D8PPS5"/>
<keyword evidence="9" id="KW-1185">Reference proteome</keyword>
<dbReference type="InterPro" id="IPR053143">
    <property type="entry name" value="Arylsulfate_ST"/>
</dbReference>
<dbReference type="GO" id="GO:0046982">
    <property type="term" value="F:protein heterodimerization activity"/>
    <property type="evidence" value="ECO:0007669"/>
    <property type="project" value="InterPro"/>
</dbReference>
<evidence type="ECO:0000256" key="3">
    <source>
        <dbReference type="ARBA" id="ARBA00023163"/>
    </source>
</evidence>
<keyword evidence="4" id="KW-0539">Nucleus</keyword>
<feature type="signal peptide" evidence="6">
    <location>
        <begin position="1"/>
        <end position="22"/>
    </location>
</feature>
<dbReference type="InterPro" id="IPR009072">
    <property type="entry name" value="Histone-fold"/>
</dbReference>
<dbReference type="CDD" id="cd00076">
    <property type="entry name" value="HFD_SF"/>
    <property type="match status" value="1"/>
</dbReference>
<feature type="region of interest" description="Disordered" evidence="5">
    <location>
        <begin position="704"/>
        <end position="805"/>
    </location>
</feature>
<dbReference type="InterPro" id="IPR006565">
    <property type="entry name" value="BTP"/>
</dbReference>
<dbReference type="STRING" id="578458.D8PPS5"/>
<feature type="chain" id="PRO_5003120206" description="Bromodomain associated domain-containing protein" evidence="6">
    <location>
        <begin position="23"/>
        <end position="1198"/>
    </location>
</feature>
<feature type="domain" description="Bromodomain associated" evidence="7">
    <location>
        <begin position="576"/>
        <end position="652"/>
    </location>
</feature>
<evidence type="ECO:0000256" key="5">
    <source>
        <dbReference type="SAM" id="MobiDB-lite"/>
    </source>
</evidence>
<dbReference type="GeneID" id="9584899"/>
<dbReference type="RefSeq" id="XP_003037267.1">
    <property type="nucleotide sequence ID" value="XM_003037221.1"/>
</dbReference>
<keyword evidence="3" id="KW-0804">Transcription</keyword>
<dbReference type="HOGENOM" id="CLU_271066_0_0_1"/>
<proteinExistence type="predicted"/>
<dbReference type="KEGG" id="scm:SCHCO_01143345"/>
<evidence type="ECO:0000256" key="2">
    <source>
        <dbReference type="ARBA" id="ARBA00023015"/>
    </source>
</evidence>
<comment type="subcellular location">
    <subcellularLocation>
        <location evidence="1">Nucleus</location>
    </subcellularLocation>
</comment>
<accession>D8PPS5</accession>
<name>D8PPS5_SCHCM</name>
<feature type="compositionally biased region" description="Polar residues" evidence="5">
    <location>
        <begin position="844"/>
        <end position="866"/>
    </location>
</feature>
<feature type="compositionally biased region" description="Basic and acidic residues" evidence="5">
    <location>
        <begin position="1102"/>
        <end position="1119"/>
    </location>
</feature>
<gene>
    <name evidence="8" type="ORF">SCHCODRAFT_255480</name>
</gene>
<dbReference type="Gene3D" id="1.10.20.10">
    <property type="entry name" value="Histone, subunit A"/>
    <property type="match status" value="1"/>
</dbReference>
<dbReference type="PANTHER" id="PTHR35340">
    <property type="entry name" value="PQQ ENZYME REPEAT PROTEIN-RELATED"/>
    <property type="match status" value="1"/>
</dbReference>
<feature type="region of interest" description="Disordered" evidence="5">
    <location>
        <begin position="1093"/>
        <end position="1119"/>
    </location>
</feature>
<evidence type="ECO:0000313" key="9">
    <source>
        <dbReference type="Proteomes" id="UP000007431"/>
    </source>
</evidence>
<reference evidence="8 9" key="1">
    <citation type="journal article" date="2010" name="Nat. Biotechnol.">
        <title>Genome sequence of the model mushroom Schizophyllum commune.</title>
        <authorList>
            <person name="Ohm R.A."/>
            <person name="de Jong J.F."/>
            <person name="Lugones L.G."/>
            <person name="Aerts A."/>
            <person name="Kothe E."/>
            <person name="Stajich J.E."/>
            <person name="de Vries R.P."/>
            <person name="Record E."/>
            <person name="Levasseur A."/>
            <person name="Baker S.E."/>
            <person name="Bartholomew K.A."/>
            <person name="Coutinho P.M."/>
            <person name="Erdmann S."/>
            <person name="Fowler T.J."/>
            <person name="Gathman A.C."/>
            <person name="Lombard V."/>
            <person name="Henrissat B."/>
            <person name="Knabe N."/>
            <person name="Kuees U."/>
            <person name="Lilly W.W."/>
            <person name="Lindquist E."/>
            <person name="Lucas S."/>
            <person name="Magnuson J.K."/>
            <person name="Piumi F."/>
            <person name="Raudaskoski M."/>
            <person name="Salamov A."/>
            <person name="Schmutz J."/>
            <person name="Schwarze F.W.M.R."/>
            <person name="vanKuyk P.A."/>
            <person name="Horton J.S."/>
            <person name="Grigoriev I.V."/>
            <person name="Woesten H.A.B."/>
        </authorList>
    </citation>
    <scope>NUCLEOTIDE SEQUENCE [LARGE SCALE GENOMIC DNA]</scope>
    <source>
        <strain evidence="9">H4-8 / FGSC 9210</strain>
    </source>
</reference>
<organism evidence="9">
    <name type="scientific">Schizophyllum commune (strain H4-8 / FGSC 9210)</name>
    <name type="common">Split gill fungus</name>
    <dbReference type="NCBI Taxonomy" id="578458"/>
    <lineage>
        <taxon>Eukaryota</taxon>
        <taxon>Fungi</taxon>
        <taxon>Dikarya</taxon>
        <taxon>Basidiomycota</taxon>
        <taxon>Agaricomycotina</taxon>
        <taxon>Agaricomycetes</taxon>
        <taxon>Agaricomycetidae</taxon>
        <taxon>Agaricales</taxon>
        <taxon>Schizophyllaceae</taxon>
        <taxon>Schizophyllum</taxon>
    </lineage>
</organism>
<keyword evidence="2" id="KW-0805">Transcription regulation</keyword>
<evidence type="ECO:0000256" key="1">
    <source>
        <dbReference type="ARBA" id="ARBA00004123"/>
    </source>
</evidence>
<sequence length="1198" mass="131268">MQPRSCLLLSLAPLHLHLLARAAITGAYTASKEYDDGAYGLAPAQSYDASSYTPAMWNFEVGFNDTSAALASNGLIFFAPRGTDAKQAGPLIFNQQGQLVWSGVEYGTTMQFTVVSYEGQDHIMLYTGPIESGGYGNGFYLLLNNRYEVVANISTSGLGDAYADIHEGQITSNNTALMTSYVTQPYNLTDWGYPDGYVLDGVFQEINVTTGEEIFTWRSHEHVDAHDCYWDSQGAGGTFDEPWDYFHINSIMKDDYGHYLISSRHCHTLYYIDGGGDILWSIGGNKSSFEMGEGTNFYWQHDARWLDNHHISVFDNGGTNRGDNETSARGIVLELDYQNMKVTLDKEFLPYNSTVSQSQGNVQMLANGNALVGWGQVPYISEYTSEGDMIWAARFGLLDDGSISSYRAFRFNWTGRPTELPSINVTTSPSTTVYASWNGATEVNYWQLFGSTSEAPQDVISLQNTTRSDFETAITWEKGGDWAWFQLAAMNSANEYLSYSNFTAADGSGERMPLADKQTVTASDPVTSGNTFTSSMNELKRRAMFNREVHKDTYLHVFRNVIRVFLLLSATVKAMDGATQKLVESTVHRVLHANSFSRASSNATHILADIFARYYLVLAQTCAQYAQHAGRSSINVHDALHAIEDLGFSLEELQDYVQGEAVDMARAGYTPRMSTSTRRMEELAEMHAHLADGLKQDHDDTIPLVYAPLDPDAEYPTSDSESEEEEIPAQRSEVEPMDATQGSEREEGQPPALDPQHRVPSPRLQLPTPPSPHPHKRHKKNGWNAPDYVPSFLPPFPKPANDEDVDPLELESALPSRAQSTQPELAPTVKVENLPLPLPPPTAAMSSSTDYTELNPIPYSQSSLGSLQEWHLPSAPPDPDADLSSAVDGRPSNRSKLLGHPHFLTMKASAYVINNKRDVQLPDTTVQTSSSGVHTIPMSTQGRHAVLLTLQSALNNAPSTSMRHFDVPDTLYGAVQPDTRGSAVGRVGGGYPIPVGTLKAGGMSAPAKREGHHSKGHNDKNKPQPPKWPIIMNRSTLPPDRGVAEMSTSLEGKLDNIASDVLSSNVHKRITHLAHPNVLTRANGNPAIFGPGFLAPWSSAPSKDDDKSEKQEDKERIAPDARLYTTWEYEIKKPSSSLPPSITRSGAHVNGRTPRIGPPGGNSSKLGAPLGRKTKPGVPTLKLNLAGPRTGAPSKAAR</sequence>
<dbReference type="Pfam" id="PF07524">
    <property type="entry name" value="Bromo_TP"/>
    <property type="match status" value="1"/>
</dbReference>
<dbReference type="VEuPathDB" id="FungiDB:SCHCODRAFT_01143345"/>
<feature type="region of interest" description="Disordered" evidence="5">
    <location>
        <begin position="1134"/>
        <end position="1198"/>
    </location>
</feature>
<dbReference type="InterPro" id="IPR039535">
    <property type="entry name" value="ASST-like"/>
</dbReference>